<feature type="signal peptide" evidence="1">
    <location>
        <begin position="1"/>
        <end position="25"/>
    </location>
</feature>
<evidence type="ECO:0000313" key="2">
    <source>
        <dbReference type="EMBL" id="SDE18352.1"/>
    </source>
</evidence>
<name>A0A1G7AUG0_9NOCA</name>
<proteinExistence type="predicted"/>
<keyword evidence="3" id="KW-1185">Reference proteome</keyword>
<sequence>MLRPTMRRVASVVFASAVLAGGLAAGVGTATAQSALPDLGSSGTTDPNTPSTATETFENLSVTREVIGRNVLAPSQVVTYRTTISATGAPVRIINRITDHFGGYVPGSAKITAWRDGSMKTENVTPTVMGRDAAFSGNWTVSSDGGKTLTLEVSYRLGGLAAFPAGGFVLDSGFSVQADGLGLKTWDPMGVKVTVRDPNAIELVESLGWWALCTGDGLNIPCGS</sequence>
<dbReference type="AlphaFoldDB" id="A0A1G7AUG0"/>
<keyword evidence="1" id="KW-0732">Signal</keyword>
<gene>
    <name evidence="2" type="ORF">SAMN05444580_111120</name>
</gene>
<dbReference type="RefSeq" id="WP_139191250.1">
    <property type="nucleotide sequence ID" value="NZ_FNAB01000011.1"/>
</dbReference>
<evidence type="ECO:0000256" key="1">
    <source>
        <dbReference type="SAM" id="SignalP"/>
    </source>
</evidence>
<feature type="chain" id="PRO_5039704965" evidence="1">
    <location>
        <begin position="26"/>
        <end position="224"/>
    </location>
</feature>
<protein>
    <submittedName>
        <fullName evidence="2">Uncharacterized protein</fullName>
    </submittedName>
</protein>
<accession>A0A1G7AUG0</accession>
<dbReference type="Proteomes" id="UP000199417">
    <property type="component" value="Unassembled WGS sequence"/>
</dbReference>
<dbReference type="EMBL" id="FNAB01000011">
    <property type="protein sequence ID" value="SDE18352.1"/>
    <property type="molecule type" value="Genomic_DNA"/>
</dbReference>
<evidence type="ECO:0000313" key="3">
    <source>
        <dbReference type="Proteomes" id="UP000199417"/>
    </source>
</evidence>
<reference evidence="2 3" key="1">
    <citation type="submission" date="2016-10" db="EMBL/GenBank/DDBJ databases">
        <authorList>
            <person name="de Groot N.N."/>
        </authorList>
    </citation>
    <scope>NUCLEOTIDE SEQUENCE [LARGE SCALE GENOMIC DNA]</scope>
    <source>
        <strain evidence="2 3">JCM 11308</strain>
    </source>
</reference>
<organism evidence="2 3">
    <name type="scientific">Rhodococcus tukisamuensis</name>
    <dbReference type="NCBI Taxonomy" id="168276"/>
    <lineage>
        <taxon>Bacteria</taxon>
        <taxon>Bacillati</taxon>
        <taxon>Actinomycetota</taxon>
        <taxon>Actinomycetes</taxon>
        <taxon>Mycobacteriales</taxon>
        <taxon>Nocardiaceae</taxon>
        <taxon>Rhodococcus</taxon>
    </lineage>
</organism>